<dbReference type="InterPro" id="IPR036439">
    <property type="entry name" value="Dockerin_dom_sf"/>
</dbReference>
<evidence type="ECO:0000313" key="3">
    <source>
        <dbReference type="Proteomes" id="UP001235720"/>
    </source>
</evidence>
<dbReference type="Pfam" id="PF01425">
    <property type="entry name" value="Amidase"/>
    <property type="match status" value="1"/>
</dbReference>
<dbReference type="PANTHER" id="PTHR42678">
    <property type="entry name" value="AMIDASE"/>
    <property type="match status" value="1"/>
</dbReference>
<dbReference type="Proteomes" id="UP001235720">
    <property type="component" value="Unassembled WGS sequence"/>
</dbReference>
<reference evidence="2 3" key="1">
    <citation type="submission" date="2023-06" db="EMBL/GenBank/DDBJ databases">
        <authorList>
            <person name="Feng G."/>
            <person name="Li J."/>
            <person name="Zhu H."/>
        </authorList>
    </citation>
    <scope>NUCLEOTIDE SEQUENCE [LARGE SCALE GENOMIC DNA]</scope>
    <source>
        <strain evidence="2 3">RHCJP20</strain>
    </source>
</reference>
<dbReference type="InterPro" id="IPR002105">
    <property type="entry name" value="Dockerin_1_rpt"/>
</dbReference>
<proteinExistence type="predicted"/>
<comment type="caution">
    <text evidence="2">The sequence shown here is derived from an EMBL/GenBank/DDBJ whole genome shotgun (WGS) entry which is preliminary data.</text>
</comment>
<dbReference type="EMBL" id="JAUCMM010000001">
    <property type="protein sequence ID" value="MDM7887149.1"/>
    <property type="molecule type" value="Genomic_DNA"/>
</dbReference>
<dbReference type="Pfam" id="PF00404">
    <property type="entry name" value="Dockerin_1"/>
    <property type="match status" value="1"/>
</dbReference>
<dbReference type="SUPFAM" id="SSF75304">
    <property type="entry name" value="Amidase signature (AS) enzymes"/>
    <property type="match status" value="1"/>
</dbReference>
<dbReference type="InterPro" id="IPR020556">
    <property type="entry name" value="Amidase_CS"/>
</dbReference>
<accession>A0ABT7TCR0</accession>
<protein>
    <submittedName>
        <fullName evidence="2">Amidase family protein</fullName>
    </submittedName>
</protein>
<dbReference type="InterPro" id="IPR023631">
    <property type="entry name" value="Amidase_dom"/>
</dbReference>
<feature type="domain" description="Amidase" evidence="1">
    <location>
        <begin position="175"/>
        <end position="514"/>
    </location>
</feature>
<evidence type="ECO:0000259" key="1">
    <source>
        <dbReference type="Pfam" id="PF01425"/>
    </source>
</evidence>
<evidence type="ECO:0000313" key="2">
    <source>
        <dbReference type="EMBL" id="MDM7887149.1"/>
    </source>
</evidence>
<dbReference type="InterPro" id="IPR036928">
    <property type="entry name" value="AS_sf"/>
</dbReference>
<dbReference type="RefSeq" id="WP_289468900.1">
    <property type="nucleotide sequence ID" value="NZ_JAUCMM010000001.1"/>
</dbReference>
<dbReference type="PROSITE" id="PS00018">
    <property type="entry name" value="EF_HAND_1"/>
    <property type="match status" value="1"/>
</dbReference>
<dbReference type="CDD" id="cd14256">
    <property type="entry name" value="Dockerin_I"/>
    <property type="match status" value="1"/>
</dbReference>
<organism evidence="2 3">
    <name type="scientific">Curtobacterium subtropicum</name>
    <dbReference type="NCBI Taxonomy" id="3055138"/>
    <lineage>
        <taxon>Bacteria</taxon>
        <taxon>Bacillati</taxon>
        <taxon>Actinomycetota</taxon>
        <taxon>Actinomycetes</taxon>
        <taxon>Micrococcales</taxon>
        <taxon>Microbacteriaceae</taxon>
        <taxon>Curtobacterium</taxon>
    </lineage>
</organism>
<dbReference type="Gene3D" id="1.10.1330.10">
    <property type="entry name" value="Dockerin domain"/>
    <property type="match status" value="1"/>
</dbReference>
<dbReference type="PROSITE" id="PS00571">
    <property type="entry name" value="AMIDASES"/>
    <property type="match status" value="1"/>
</dbReference>
<gene>
    <name evidence="2" type="ORF">QUG98_01670</name>
</gene>
<sequence length="625" mass="63810">MTAHTDRAARSAARRRTAVTGASLIAIVGAGIVAVPSLTAAAAPSVDARPAAMLAPYYTELDLTGDEQVTEDDLAVLGDHLGTIRPATGADAEWDAVAAADTDGDGVITVADLAALSQRIIYDDGPFQLVEASTIDMQAAMNAGVTTSVAITQEYLDRIAAFDRTRIDTATGGRPLNSIITTNAAALAAAKAADTERAVHGMTSMLLGVPIAVKDNYDTKDMPTTGGCSCWGANQTDTDATMVAGLRDAGAVILAKASLDEFAYGFVSEFSTGQPAGSSLLVASPYVTSQSAGGSSGGTGAAIAANLAGIGFGTDTGGSIRIPSTYNQLVGIRPTVGLASRDGIIPLALSQDTGGPIARSVTDAAVALDAVTGVDAADPVTSAQSGKVPTSYTSSLDPTSLQGARIGYVTSMVGTNATTKRLFDESVAKLTTAGATVVPIAPTTAFNRVLSEGSGSTNEFKHDLDAYVAKHLDPDVPARSLQGILDSGQYVPSRKSTYESRNTITDAQYQAWAGPTGSHTTQLAAGKALVTQMLEDQDLDALVYPSGTPYGTQSTNMRLSPNTGMPALTVPMGQATATDGTVTGGGVNLEFLGRSFDEGTLIGLGYSFEQVTKARTAPTLYGPLG</sequence>
<name>A0ABT7TCR0_9MICO</name>
<keyword evidence="3" id="KW-1185">Reference proteome</keyword>
<dbReference type="InterPro" id="IPR018247">
    <property type="entry name" value="EF_Hand_1_Ca_BS"/>
</dbReference>
<dbReference type="PANTHER" id="PTHR42678:SF34">
    <property type="entry name" value="OS04G0183300 PROTEIN"/>
    <property type="match status" value="1"/>
</dbReference>
<dbReference type="Gene3D" id="3.90.1300.10">
    <property type="entry name" value="Amidase signature (AS) domain"/>
    <property type="match status" value="1"/>
</dbReference>